<dbReference type="Gramene" id="KQL22918">
    <property type="protein sequence ID" value="KQL22918"/>
    <property type="gene ID" value="SETIT_033481mg"/>
</dbReference>
<sequence>MSRLRRSSCSRSPSMASPRLSPVSSPRPAGRRPGKGTAGGLTESSSTSRTTGSRPSPTSIGCRARCSSSSRQRSWRSSAPRS</sequence>
<reference evidence="2" key="2">
    <citation type="submission" date="2018-08" db="UniProtKB">
        <authorList>
            <consortium name="EnsemblPlants"/>
        </authorList>
    </citation>
    <scope>IDENTIFICATION</scope>
    <source>
        <strain evidence="2">Yugu1</strain>
    </source>
</reference>
<dbReference type="EMBL" id="AGNK02000741">
    <property type="status" value="NOT_ANNOTATED_CDS"/>
    <property type="molecule type" value="Genomic_DNA"/>
</dbReference>
<dbReference type="Proteomes" id="UP000004995">
    <property type="component" value="Unassembled WGS sequence"/>
</dbReference>
<dbReference type="InParanoid" id="K4A3M8"/>
<feature type="compositionally biased region" description="Low complexity" evidence="1">
    <location>
        <begin position="44"/>
        <end position="82"/>
    </location>
</feature>
<dbReference type="EnsemblPlants" id="KQL22918">
    <property type="protein sequence ID" value="KQL22918"/>
    <property type="gene ID" value="SETIT_033481mg"/>
</dbReference>
<evidence type="ECO:0000313" key="2">
    <source>
        <dbReference type="EnsemblPlants" id="KQL22918"/>
    </source>
</evidence>
<protein>
    <submittedName>
        <fullName evidence="2">Uncharacterized protein</fullName>
    </submittedName>
</protein>
<dbReference type="HOGENOM" id="CLU_2562705_0_0_1"/>
<evidence type="ECO:0000313" key="3">
    <source>
        <dbReference type="Proteomes" id="UP000004995"/>
    </source>
</evidence>
<feature type="compositionally biased region" description="Low complexity" evidence="1">
    <location>
        <begin position="9"/>
        <end position="28"/>
    </location>
</feature>
<evidence type="ECO:0000256" key="1">
    <source>
        <dbReference type="SAM" id="MobiDB-lite"/>
    </source>
</evidence>
<feature type="region of interest" description="Disordered" evidence="1">
    <location>
        <begin position="1"/>
        <end position="82"/>
    </location>
</feature>
<dbReference type="AlphaFoldDB" id="K4A3M8"/>
<reference evidence="3" key="1">
    <citation type="journal article" date="2012" name="Nat. Biotechnol.">
        <title>Reference genome sequence of the model plant Setaria.</title>
        <authorList>
            <person name="Bennetzen J.L."/>
            <person name="Schmutz J."/>
            <person name="Wang H."/>
            <person name="Percifield R."/>
            <person name="Hawkins J."/>
            <person name="Pontaroli A.C."/>
            <person name="Estep M."/>
            <person name="Feng L."/>
            <person name="Vaughn J.N."/>
            <person name="Grimwood J."/>
            <person name="Jenkins J."/>
            <person name="Barry K."/>
            <person name="Lindquist E."/>
            <person name="Hellsten U."/>
            <person name="Deshpande S."/>
            <person name="Wang X."/>
            <person name="Wu X."/>
            <person name="Mitros T."/>
            <person name="Triplett J."/>
            <person name="Yang X."/>
            <person name="Ye C.Y."/>
            <person name="Mauro-Herrera M."/>
            <person name="Wang L."/>
            <person name="Li P."/>
            <person name="Sharma M."/>
            <person name="Sharma R."/>
            <person name="Ronald P.C."/>
            <person name="Panaud O."/>
            <person name="Kellogg E.A."/>
            <person name="Brutnell T.P."/>
            <person name="Doust A.N."/>
            <person name="Tuskan G.A."/>
            <person name="Rokhsar D."/>
            <person name="Devos K.M."/>
        </authorList>
    </citation>
    <scope>NUCLEOTIDE SEQUENCE [LARGE SCALE GENOMIC DNA]</scope>
    <source>
        <strain evidence="3">cv. Yugu1</strain>
    </source>
</reference>
<accession>K4A3M8</accession>
<keyword evidence="3" id="KW-1185">Reference proteome</keyword>
<organism evidence="2 3">
    <name type="scientific">Setaria italica</name>
    <name type="common">Foxtail millet</name>
    <name type="synonym">Panicum italicum</name>
    <dbReference type="NCBI Taxonomy" id="4555"/>
    <lineage>
        <taxon>Eukaryota</taxon>
        <taxon>Viridiplantae</taxon>
        <taxon>Streptophyta</taxon>
        <taxon>Embryophyta</taxon>
        <taxon>Tracheophyta</taxon>
        <taxon>Spermatophyta</taxon>
        <taxon>Magnoliopsida</taxon>
        <taxon>Liliopsida</taxon>
        <taxon>Poales</taxon>
        <taxon>Poaceae</taxon>
        <taxon>PACMAD clade</taxon>
        <taxon>Panicoideae</taxon>
        <taxon>Panicodae</taxon>
        <taxon>Paniceae</taxon>
        <taxon>Cenchrinae</taxon>
        <taxon>Setaria</taxon>
    </lineage>
</organism>
<proteinExistence type="predicted"/>
<name>K4A3M8_SETIT</name>